<dbReference type="PANTHER" id="PTHR20883:SF48">
    <property type="entry name" value="ECTOINE DIOXYGENASE"/>
    <property type="match status" value="1"/>
</dbReference>
<dbReference type="AlphaFoldDB" id="A0AAV9P381"/>
<keyword evidence="4" id="KW-1185">Reference proteome</keyword>
<evidence type="ECO:0000313" key="3">
    <source>
        <dbReference type="EMBL" id="KAK5167162.1"/>
    </source>
</evidence>
<accession>A0AAV9P381</accession>
<evidence type="ECO:0008006" key="5">
    <source>
        <dbReference type="Google" id="ProtNLM"/>
    </source>
</evidence>
<reference evidence="3 4" key="1">
    <citation type="submission" date="2023-08" db="EMBL/GenBank/DDBJ databases">
        <title>Black Yeasts Isolated from many extreme environments.</title>
        <authorList>
            <person name="Coleine C."/>
            <person name="Stajich J.E."/>
            <person name="Selbmann L."/>
        </authorList>
    </citation>
    <scope>NUCLEOTIDE SEQUENCE [LARGE SCALE GENOMIC DNA]</scope>
    <source>
        <strain evidence="3 4">CCFEE 5935</strain>
    </source>
</reference>
<dbReference type="SUPFAM" id="SSF51197">
    <property type="entry name" value="Clavaminate synthase-like"/>
    <property type="match status" value="1"/>
</dbReference>
<name>A0AAV9P381_9PEZI</name>
<dbReference type="Pfam" id="PF05721">
    <property type="entry name" value="PhyH"/>
    <property type="match status" value="1"/>
</dbReference>
<dbReference type="GeneID" id="89929227"/>
<gene>
    <name evidence="3" type="ORF">LTR77_007892</name>
</gene>
<dbReference type="GO" id="GO:0046872">
    <property type="term" value="F:metal ion binding"/>
    <property type="evidence" value="ECO:0007669"/>
    <property type="project" value="UniProtKB-ARBA"/>
</dbReference>
<comment type="similarity">
    <text evidence="2">Belongs to the PhyH family.</text>
</comment>
<dbReference type="Proteomes" id="UP001337655">
    <property type="component" value="Unassembled WGS sequence"/>
</dbReference>
<organism evidence="3 4">
    <name type="scientific">Saxophila tyrrhenica</name>
    <dbReference type="NCBI Taxonomy" id="1690608"/>
    <lineage>
        <taxon>Eukaryota</taxon>
        <taxon>Fungi</taxon>
        <taxon>Dikarya</taxon>
        <taxon>Ascomycota</taxon>
        <taxon>Pezizomycotina</taxon>
        <taxon>Dothideomycetes</taxon>
        <taxon>Dothideomycetidae</taxon>
        <taxon>Mycosphaerellales</taxon>
        <taxon>Extremaceae</taxon>
        <taxon>Saxophila</taxon>
    </lineage>
</organism>
<protein>
    <recommendedName>
        <fullName evidence="5">Phytanoyl-CoA dioxygenase</fullName>
    </recommendedName>
</protein>
<comment type="cofactor">
    <cofactor evidence="1">
        <name>Fe cation</name>
        <dbReference type="ChEBI" id="CHEBI:24875"/>
    </cofactor>
</comment>
<proteinExistence type="inferred from homology"/>
<comment type="caution">
    <text evidence="3">The sequence shown here is derived from an EMBL/GenBank/DDBJ whole genome shotgun (WGS) entry which is preliminary data.</text>
</comment>
<dbReference type="RefSeq" id="XP_064656970.1">
    <property type="nucleotide sequence ID" value="XM_064805128.1"/>
</dbReference>
<dbReference type="EMBL" id="JAVRRT010000012">
    <property type="protein sequence ID" value="KAK5167162.1"/>
    <property type="molecule type" value="Genomic_DNA"/>
</dbReference>
<evidence type="ECO:0000313" key="4">
    <source>
        <dbReference type="Proteomes" id="UP001337655"/>
    </source>
</evidence>
<evidence type="ECO:0000256" key="1">
    <source>
        <dbReference type="ARBA" id="ARBA00001962"/>
    </source>
</evidence>
<dbReference type="PANTHER" id="PTHR20883">
    <property type="entry name" value="PHYTANOYL-COA DIOXYGENASE DOMAIN CONTAINING 1"/>
    <property type="match status" value="1"/>
</dbReference>
<sequence>MLQLNPSQLDHFNTQGYLILRQSEHDLIDPGTLQQWTSEIRSLPREHGKWMPYDEVTATGERQLMRTENFADYHTGYSSLLHGAALRGILGQLTRDEMLLFKDKINYKLAGGNGFNAHLDAPAYDHIGFIEHTTANLAVDAATIANGCVEVVPGSHRLDVELAEGGRISEAWEDSQTWKPVELGEGDLLIFGSHLAHRSKRNGTSKARSSVYATYHMRKDGEDLRARYYADRRENFPPDHERVPGKDYGAGVKRYAFAAPFTRVDEAARTQEVL</sequence>
<evidence type="ECO:0000256" key="2">
    <source>
        <dbReference type="ARBA" id="ARBA00005830"/>
    </source>
</evidence>
<dbReference type="InterPro" id="IPR008775">
    <property type="entry name" value="Phytyl_CoA_dOase-like"/>
</dbReference>
<dbReference type="Gene3D" id="2.60.120.620">
    <property type="entry name" value="q2cbj1_9rhob like domain"/>
    <property type="match status" value="1"/>
</dbReference>
<dbReference type="GO" id="GO:0016491">
    <property type="term" value="F:oxidoreductase activity"/>
    <property type="evidence" value="ECO:0007669"/>
    <property type="project" value="UniProtKB-ARBA"/>
</dbReference>